<comment type="similarity">
    <text evidence="2">Belongs to the TsaE family.</text>
</comment>
<keyword evidence="8" id="KW-0067">ATP-binding</keyword>
<keyword evidence="12" id="KW-1185">Reference proteome</keyword>
<dbReference type="InterPro" id="IPR027417">
    <property type="entry name" value="P-loop_NTPase"/>
</dbReference>
<gene>
    <name evidence="11" type="ORF">THAPSDRAFT_5323</name>
</gene>
<evidence type="ECO:0000313" key="11">
    <source>
        <dbReference type="EMBL" id="EED92406.1"/>
    </source>
</evidence>
<name>B8C2L2_THAPS</name>
<dbReference type="STRING" id="35128.B8C2L2"/>
<evidence type="ECO:0000313" key="12">
    <source>
        <dbReference type="Proteomes" id="UP000001449"/>
    </source>
</evidence>
<keyword evidence="6" id="KW-0479">Metal-binding</keyword>
<dbReference type="EMBL" id="CM000642">
    <property type="protein sequence ID" value="EED92406.1"/>
    <property type="molecule type" value="Genomic_DNA"/>
</dbReference>
<evidence type="ECO:0000256" key="1">
    <source>
        <dbReference type="ARBA" id="ARBA00004496"/>
    </source>
</evidence>
<sequence>MPPEREEYKQLLRSASDETPLGLQSMIGYPHQAIDDEAPSMHGSVVVEPLPVVPVRQTEPSRTSSCLKVDGKPCAAQWSGTLLSCTAAVGKHVVGWGGDQRRHKSLRSEVRSARRPLKLTPFPTVWCVGSMIWVLPGVPPPERQPIGVDSTFSNRLIFITLVMSAALFSPATAFVGSTSCKYALSPGILSTSLGRRAHQHVYQARTLKHPIHHPHMESSRQLTSIASAMSSDDTNTGTNDKQRYSLKLCVPTAEDMEDIGGLLSVGSKKGDIILLDGDLGAGKTCFSRGFIRGRTGMEDERVTSPTYLLSNSYSVDGGKTKVYHMDLYRLSGSANDLLPLDLENVFTNGISLIEWPSRLNVKPETRLDITLTIDSTIQQLDDDDDDSKSRFMTLEPYGDRWIQQLKFLESEGYFDDLK</sequence>
<evidence type="ECO:0000256" key="10">
    <source>
        <dbReference type="ARBA" id="ARBA00032441"/>
    </source>
</evidence>
<dbReference type="SUPFAM" id="SSF52540">
    <property type="entry name" value="P-loop containing nucleoside triphosphate hydrolases"/>
    <property type="match status" value="1"/>
</dbReference>
<keyword evidence="5" id="KW-0819">tRNA processing</keyword>
<dbReference type="eggNOG" id="ENOG502S3MQ">
    <property type="taxonomic scope" value="Eukaryota"/>
</dbReference>
<dbReference type="NCBIfam" id="TIGR00150">
    <property type="entry name" value="T6A_YjeE"/>
    <property type="match status" value="1"/>
</dbReference>
<dbReference type="InterPro" id="IPR003442">
    <property type="entry name" value="T6A_TsaE"/>
</dbReference>
<dbReference type="PANTHER" id="PTHR33540">
    <property type="entry name" value="TRNA THREONYLCARBAMOYLADENOSINE BIOSYNTHESIS PROTEIN TSAE"/>
    <property type="match status" value="1"/>
</dbReference>
<dbReference type="Pfam" id="PF02367">
    <property type="entry name" value="TsaE"/>
    <property type="match status" value="1"/>
</dbReference>
<dbReference type="Proteomes" id="UP000001449">
    <property type="component" value="Chromosome 5"/>
</dbReference>
<evidence type="ECO:0000256" key="7">
    <source>
        <dbReference type="ARBA" id="ARBA00022741"/>
    </source>
</evidence>
<evidence type="ECO:0000256" key="8">
    <source>
        <dbReference type="ARBA" id="ARBA00022840"/>
    </source>
</evidence>
<comment type="subcellular location">
    <subcellularLocation>
        <location evidence="1">Cytoplasm</location>
    </subcellularLocation>
</comment>
<organism evidence="11 12">
    <name type="scientific">Thalassiosira pseudonana</name>
    <name type="common">Marine diatom</name>
    <name type="synonym">Cyclotella nana</name>
    <dbReference type="NCBI Taxonomy" id="35128"/>
    <lineage>
        <taxon>Eukaryota</taxon>
        <taxon>Sar</taxon>
        <taxon>Stramenopiles</taxon>
        <taxon>Ochrophyta</taxon>
        <taxon>Bacillariophyta</taxon>
        <taxon>Coscinodiscophyceae</taxon>
        <taxon>Thalassiosirophycidae</taxon>
        <taxon>Thalassiosirales</taxon>
        <taxon>Thalassiosiraceae</taxon>
        <taxon>Thalassiosira</taxon>
    </lineage>
</organism>
<evidence type="ECO:0000256" key="6">
    <source>
        <dbReference type="ARBA" id="ARBA00022723"/>
    </source>
</evidence>
<dbReference type="GeneID" id="7446456"/>
<dbReference type="PaxDb" id="35128-Thaps5323"/>
<dbReference type="GO" id="GO:0005737">
    <property type="term" value="C:cytoplasm"/>
    <property type="evidence" value="ECO:0007669"/>
    <property type="project" value="UniProtKB-SubCell"/>
</dbReference>
<protein>
    <recommendedName>
        <fullName evidence="3">tRNA threonylcarbamoyladenosine biosynthesis protein TsaE</fullName>
    </recommendedName>
    <alternativeName>
        <fullName evidence="10">t(6)A37 threonylcarbamoyladenosine biosynthesis protein TsaE</fullName>
    </alternativeName>
</protein>
<proteinExistence type="inferred from homology"/>
<reference evidence="11 12" key="1">
    <citation type="journal article" date="2004" name="Science">
        <title>The genome of the diatom Thalassiosira pseudonana: ecology, evolution, and metabolism.</title>
        <authorList>
            <person name="Armbrust E.V."/>
            <person name="Berges J.A."/>
            <person name="Bowler C."/>
            <person name="Green B.R."/>
            <person name="Martinez D."/>
            <person name="Putnam N.H."/>
            <person name="Zhou S."/>
            <person name="Allen A.E."/>
            <person name="Apt K.E."/>
            <person name="Bechner M."/>
            <person name="Brzezinski M.A."/>
            <person name="Chaal B.K."/>
            <person name="Chiovitti A."/>
            <person name="Davis A.K."/>
            <person name="Demarest M.S."/>
            <person name="Detter J.C."/>
            <person name="Glavina T."/>
            <person name="Goodstein D."/>
            <person name="Hadi M.Z."/>
            <person name="Hellsten U."/>
            <person name="Hildebrand M."/>
            <person name="Jenkins B.D."/>
            <person name="Jurka J."/>
            <person name="Kapitonov V.V."/>
            <person name="Kroger N."/>
            <person name="Lau W.W."/>
            <person name="Lane T.W."/>
            <person name="Larimer F.W."/>
            <person name="Lippmeier J.C."/>
            <person name="Lucas S."/>
            <person name="Medina M."/>
            <person name="Montsant A."/>
            <person name="Obornik M."/>
            <person name="Parker M.S."/>
            <person name="Palenik B."/>
            <person name="Pazour G.J."/>
            <person name="Richardson P.M."/>
            <person name="Rynearson T.A."/>
            <person name="Saito M.A."/>
            <person name="Schwartz D.C."/>
            <person name="Thamatrakoln K."/>
            <person name="Valentin K."/>
            <person name="Vardi A."/>
            <person name="Wilkerson F.P."/>
            <person name="Rokhsar D.S."/>
        </authorList>
    </citation>
    <scope>NUCLEOTIDE SEQUENCE [LARGE SCALE GENOMIC DNA]</scope>
    <source>
        <strain evidence="11 12">CCMP1335</strain>
    </source>
</reference>
<dbReference type="PANTHER" id="PTHR33540:SF2">
    <property type="entry name" value="TRNA THREONYLCARBAMOYLADENOSINE BIOSYNTHESIS PROTEIN TSAE"/>
    <property type="match status" value="1"/>
</dbReference>
<evidence type="ECO:0000256" key="2">
    <source>
        <dbReference type="ARBA" id="ARBA00007599"/>
    </source>
</evidence>
<dbReference type="Gene3D" id="3.40.50.300">
    <property type="entry name" value="P-loop containing nucleotide triphosphate hydrolases"/>
    <property type="match status" value="1"/>
</dbReference>
<keyword evidence="4" id="KW-0963">Cytoplasm</keyword>
<dbReference type="RefSeq" id="XP_002290654.1">
    <property type="nucleotide sequence ID" value="XM_002290618.1"/>
</dbReference>
<dbReference type="GO" id="GO:0046872">
    <property type="term" value="F:metal ion binding"/>
    <property type="evidence" value="ECO:0007669"/>
    <property type="project" value="UniProtKB-KW"/>
</dbReference>
<dbReference type="AlphaFoldDB" id="B8C2L2"/>
<reference evidence="11 12" key="2">
    <citation type="journal article" date="2008" name="Nature">
        <title>The Phaeodactylum genome reveals the evolutionary history of diatom genomes.</title>
        <authorList>
            <person name="Bowler C."/>
            <person name="Allen A.E."/>
            <person name="Badger J.H."/>
            <person name="Grimwood J."/>
            <person name="Jabbari K."/>
            <person name="Kuo A."/>
            <person name="Maheswari U."/>
            <person name="Martens C."/>
            <person name="Maumus F."/>
            <person name="Otillar R.P."/>
            <person name="Rayko E."/>
            <person name="Salamov A."/>
            <person name="Vandepoele K."/>
            <person name="Beszteri B."/>
            <person name="Gruber A."/>
            <person name="Heijde M."/>
            <person name="Katinka M."/>
            <person name="Mock T."/>
            <person name="Valentin K."/>
            <person name="Verret F."/>
            <person name="Berges J.A."/>
            <person name="Brownlee C."/>
            <person name="Cadoret J.P."/>
            <person name="Chiovitti A."/>
            <person name="Choi C.J."/>
            <person name="Coesel S."/>
            <person name="De Martino A."/>
            <person name="Detter J.C."/>
            <person name="Durkin C."/>
            <person name="Falciatore A."/>
            <person name="Fournet J."/>
            <person name="Haruta M."/>
            <person name="Huysman M.J."/>
            <person name="Jenkins B.D."/>
            <person name="Jiroutova K."/>
            <person name="Jorgensen R.E."/>
            <person name="Joubert Y."/>
            <person name="Kaplan A."/>
            <person name="Kroger N."/>
            <person name="Kroth P.G."/>
            <person name="La Roche J."/>
            <person name="Lindquist E."/>
            <person name="Lommer M."/>
            <person name="Martin-Jezequel V."/>
            <person name="Lopez P.J."/>
            <person name="Lucas S."/>
            <person name="Mangogna M."/>
            <person name="McGinnis K."/>
            <person name="Medlin L.K."/>
            <person name="Montsant A."/>
            <person name="Oudot-Le Secq M.P."/>
            <person name="Napoli C."/>
            <person name="Obornik M."/>
            <person name="Parker M.S."/>
            <person name="Petit J.L."/>
            <person name="Porcel B.M."/>
            <person name="Poulsen N."/>
            <person name="Robison M."/>
            <person name="Rychlewski L."/>
            <person name="Rynearson T.A."/>
            <person name="Schmutz J."/>
            <person name="Shapiro H."/>
            <person name="Siaut M."/>
            <person name="Stanley M."/>
            <person name="Sussman M.R."/>
            <person name="Taylor A.R."/>
            <person name="Vardi A."/>
            <person name="von Dassow P."/>
            <person name="Vyverman W."/>
            <person name="Willis A."/>
            <person name="Wyrwicz L.S."/>
            <person name="Rokhsar D.S."/>
            <person name="Weissenbach J."/>
            <person name="Armbrust E.V."/>
            <person name="Green B.R."/>
            <person name="Van de Peer Y."/>
            <person name="Grigoriev I.V."/>
        </authorList>
    </citation>
    <scope>NUCLEOTIDE SEQUENCE [LARGE SCALE GENOMIC DNA]</scope>
    <source>
        <strain evidence="11 12">CCMP1335</strain>
    </source>
</reference>
<evidence type="ECO:0000256" key="3">
    <source>
        <dbReference type="ARBA" id="ARBA00019010"/>
    </source>
</evidence>
<evidence type="ECO:0000256" key="5">
    <source>
        <dbReference type="ARBA" id="ARBA00022694"/>
    </source>
</evidence>
<dbReference type="HOGENOM" id="CLU_658063_0_0_1"/>
<dbReference type="GO" id="GO:0005524">
    <property type="term" value="F:ATP binding"/>
    <property type="evidence" value="ECO:0007669"/>
    <property type="project" value="UniProtKB-KW"/>
</dbReference>
<dbReference type="GO" id="GO:0002949">
    <property type="term" value="P:tRNA threonylcarbamoyladenosine modification"/>
    <property type="evidence" value="ECO:0007669"/>
    <property type="project" value="InterPro"/>
</dbReference>
<dbReference type="InParanoid" id="B8C2L2"/>
<accession>B8C2L2</accession>
<evidence type="ECO:0000256" key="4">
    <source>
        <dbReference type="ARBA" id="ARBA00022490"/>
    </source>
</evidence>
<dbReference type="KEGG" id="tps:THAPSDRAFT_5323"/>
<evidence type="ECO:0000256" key="9">
    <source>
        <dbReference type="ARBA" id="ARBA00022842"/>
    </source>
</evidence>
<keyword evidence="9" id="KW-0460">Magnesium</keyword>
<keyword evidence="7" id="KW-0547">Nucleotide-binding</keyword>